<reference evidence="2 3" key="1">
    <citation type="submission" date="2015-07" db="EMBL/GenBank/DDBJ databases">
        <authorList>
            <consortium name="Pathogen Informatics"/>
        </authorList>
    </citation>
    <scope>NUCLEOTIDE SEQUENCE [LARGE SCALE GENOMIC DNA]</scope>
    <source>
        <strain evidence="2 3">A51</strain>
    </source>
</reference>
<name>A0A655QKW3_VIBCL</name>
<dbReference type="EMBL" id="CWOW01000009">
    <property type="protein sequence ID" value="CSA64428.1"/>
    <property type="molecule type" value="Genomic_DNA"/>
</dbReference>
<evidence type="ECO:0000256" key="1">
    <source>
        <dbReference type="SAM" id="MobiDB-lite"/>
    </source>
</evidence>
<accession>A0A655QKW3</accession>
<protein>
    <submittedName>
        <fullName evidence="2">Uncharacterized protein</fullName>
    </submittedName>
</protein>
<gene>
    <name evidence="2" type="ORF">ERS013165_02101</name>
</gene>
<feature type="region of interest" description="Disordered" evidence="1">
    <location>
        <begin position="94"/>
        <end position="117"/>
    </location>
</feature>
<dbReference type="AlphaFoldDB" id="A0A655QKW3"/>
<sequence>MLSSRDLAQLLSGQPSTPRYPPDDVPPVYKGQRNPKPLQTLSPFQARCSHSLCLGCRYADPHECRLFAARQYDRPPDPSHGCNHAPQCHLWSDNRYQTRKDTRGALPQPETQTASSY</sequence>
<evidence type="ECO:0000313" key="2">
    <source>
        <dbReference type="EMBL" id="CSA64428.1"/>
    </source>
</evidence>
<organism evidence="2 3">
    <name type="scientific">Vibrio cholerae</name>
    <dbReference type="NCBI Taxonomy" id="666"/>
    <lineage>
        <taxon>Bacteria</taxon>
        <taxon>Pseudomonadati</taxon>
        <taxon>Pseudomonadota</taxon>
        <taxon>Gammaproteobacteria</taxon>
        <taxon>Vibrionales</taxon>
        <taxon>Vibrionaceae</taxon>
        <taxon>Vibrio</taxon>
    </lineage>
</organism>
<feature type="region of interest" description="Disordered" evidence="1">
    <location>
        <begin position="1"/>
        <end position="38"/>
    </location>
</feature>
<dbReference type="Proteomes" id="UP000044806">
    <property type="component" value="Unassembled WGS sequence"/>
</dbReference>
<evidence type="ECO:0000313" key="3">
    <source>
        <dbReference type="Proteomes" id="UP000044806"/>
    </source>
</evidence>
<proteinExistence type="predicted"/>